<evidence type="ECO:0008006" key="3">
    <source>
        <dbReference type="Google" id="ProtNLM"/>
    </source>
</evidence>
<proteinExistence type="predicted"/>
<organism evidence="1 2">
    <name type="scientific">Lentinula lateritia</name>
    <dbReference type="NCBI Taxonomy" id="40482"/>
    <lineage>
        <taxon>Eukaryota</taxon>
        <taxon>Fungi</taxon>
        <taxon>Dikarya</taxon>
        <taxon>Basidiomycota</taxon>
        <taxon>Agaricomycotina</taxon>
        <taxon>Agaricomycetes</taxon>
        <taxon>Agaricomycetidae</taxon>
        <taxon>Agaricales</taxon>
        <taxon>Marasmiineae</taxon>
        <taxon>Omphalotaceae</taxon>
        <taxon>Lentinula</taxon>
    </lineage>
</organism>
<feature type="non-terminal residue" evidence="1">
    <location>
        <position position="213"/>
    </location>
</feature>
<sequence length="213" mass="23732">PPVSRVSLQQLTETFIPHMNPPDPLLSSFDPARIIAEDARANAIPSPSPPASHPAFNEPLSLDDISTVKSYLKRTTHSNLTGIDLATYDLLLEIDNNQLLPLFQRAIEHRDIPYRAIALKSCVLKFASLLVHHKLCLALQQSDTIPPSQNGFREGFCTNNNAFILRTIIDKARSRKETIYAAFVDISNTFPSTNQSSLWNKLSDAGLMGKYFD</sequence>
<reference evidence="1" key="1">
    <citation type="submission" date="2022-08" db="EMBL/GenBank/DDBJ databases">
        <authorList>
            <consortium name="DOE Joint Genome Institute"/>
            <person name="Min B."/>
            <person name="Riley R."/>
            <person name="Sierra-Patev S."/>
            <person name="Naranjo-Ortiz M."/>
            <person name="Looney B."/>
            <person name="Konkel Z."/>
            <person name="Slot J.C."/>
            <person name="Sakamoto Y."/>
            <person name="Steenwyk J.L."/>
            <person name="Rokas A."/>
            <person name="Carro J."/>
            <person name="Camarero S."/>
            <person name="Ferreira P."/>
            <person name="Molpeceres G."/>
            <person name="Ruiz-Duenas F.J."/>
            <person name="Serrano A."/>
            <person name="Henrissat B."/>
            <person name="Drula E."/>
            <person name="Hughes K.W."/>
            <person name="Mata J.L."/>
            <person name="Ishikawa N.K."/>
            <person name="Vargas-Isla R."/>
            <person name="Ushijima S."/>
            <person name="Smith C.A."/>
            <person name="Ahrendt S."/>
            <person name="Andreopoulos W."/>
            <person name="He G."/>
            <person name="Labutti K."/>
            <person name="Lipzen A."/>
            <person name="Ng V."/>
            <person name="Sandor L."/>
            <person name="Barry K."/>
            <person name="Martinez A.T."/>
            <person name="Xiao Y."/>
            <person name="Gibbons J.G."/>
            <person name="Terashima K."/>
            <person name="Hibbett D.S."/>
            <person name="Grigoriev I.V."/>
        </authorList>
    </citation>
    <scope>NUCLEOTIDE SEQUENCE</scope>
    <source>
        <strain evidence="1">Sp2 HRB7682 ss15</strain>
    </source>
</reference>
<feature type="non-terminal residue" evidence="1">
    <location>
        <position position="1"/>
    </location>
</feature>
<evidence type="ECO:0000313" key="1">
    <source>
        <dbReference type="EMBL" id="KAJ4470318.1"/>
    </source>
</evidence>
<name>A0A9W9DH51_9AGAR</name>
<reference evidence="1" key="2">
    <citation type="journal article" date="2023" name="Proc. Natl. Acad. Sci. U.S.A.">
        <title>A global phylogenomic analysis of the shiitake genus Lentinula.</title>
        <authorList>
            <person name="Sierra-Patev S."/>
            <person name="Min B."/>
            <person name="Naranjo-Ortiz M."/>
            <person name="Looney B."/>
            <person name="Konkel Z."/>
            <person name="Slot J.C."/>
            <person name="Sakamoto Y."/>
            <person name="Steenwyk J.L."/>
            <person name="Rokas A."/>
            <person name="Carro J."/>
            <person name="Camarero S."/>
            <person name="Ferreira P."/>
            <person name="Molpeceres G."/>
            <person name="Ruiz-Duenas F.J."/>
            <person name="Serrano A."/>
            <person name="Henrissat B."/>
            <person name="Drula E."/>
            <person name="Hughes K.W."/>
            <person name="Mata J.L."/>
            <person name="Ishikawa N.K."/>
            <person name="Vargas-Isla R."/>
            <person name="Ushijima S."/>
            <person name="Smith C.A."/>
            <person name="Donoghue J."/>
            <person name="Ahrendt S."/>
            <person name="Andreopoulos W."/>
            <person name="He G."/>
            <person name="LaButti K."/>
            <person name="Lipzen A."/>
            <person name="Ng V."/>
            <person name="Riley R."/>
            <person name="Sandor L."/>
            <person name="Barry K."/>
            <person name="Martinez A.T."/>
            <person name="Xiao Y."/>
            <person name="Gibbons J.G."/>
            <person name="Terashima K."/>
            <person name="Grigoriev I.V."/>
            <person name="Hibbett D."/>
        </authorList>
    </citation>
    <scope>NUCLEOTIDE SEQUENCE</scope>
    <source>
        <strain evidence="1">Sp2 HRB7682 ss15</strain>
    </source>
</reference>
<protein>
    <recommendedName>
        <fullName evidence="3">Reverse transcriptase domain-containing protein</fullName>
    </recommendedName>
</protein>
<accession>A0A9W9DH51</accession>
<dbReference type="Proteomes" id="UP001150238">
    <property type="component" value="Unassembled WGS sequence"/>
</dbReference>
<gene>
    <name evidence="1" type="ORF">C8J55DRAFT_380233</name>
</gene>
<dbReference type="EMBL" id="JANVFS010000032">
    <property type="protein sequence ID" value="KAJ4470318.1"/>
    <property type="molecule type" value="Genomic_DNA"/>
</dbReference>
<evidence type="ECO:0000313" key="2">
    <source>
        <dbReference type="Proteomes" id="UP001150238"/>
    </source>
</evidence>
<comment type="caution">
    <text evidence="1">The sequence shown here is derived from an EMBL/GenBank/DDBJ whole genome shotgun (WGS) entry which is preliminary data.</text>
</comment>
<dbReference type="AlphaFoldDB" id="A0A9W9DH51"/>